<name>A0A166QR21_PSEFL</name>
<comment type="caution">
    <text evidence="2">The sequence shown here is derived from an EMBL/GenBank/DDBJ whole genome shotgun (WGS) entry which is preliminary data.</text>
</comment>
<dbReference type="Proteomes" id="UP000076489">
    <property type="component" value="Unassembled WGS sequence"/>
</dbReference>
<gene>
    <name evidence="2" type="ORF">A1D17_04040</name>
</gene>
<feature type="transmembrane region" description="Helical" evidence="1">
    <location>
        <begin position="38"/>
        <end position="56"/>
    </location>
</feature>
<sequence>MSQLLIVLAAALFSYVLFVSVVRLAGATIKVRGCEMPTLFILVVACSIGLGLWALFEAFGIKPATIAVAVVIEALAFRSLCSRSKQNDSASIWLLKAFALGGLFLLCIALLA</sequence>
<dbReference type="RefSeq" id="WP_063340768.1">
    <property type="nucleotide sequence ID" value="NZ_LUKJ01000002.1"/>
</dbReference>
<protein>
    <recommendedName>
        <fullName evidence="4">Transmembrane protein</fullName>
    </recommendedName>
</protein>
<feature type="transmembrane region" description="Helical" evidence="1">
    <location>
        <begin position="93"/>
        <end position="111"/>
    </location>
</feature>
<evidence type="ECO:0000313" key="2">
    <source>
        <dbReference type="EMBL" id="KZN20721.1"/>
    </source>
</evidence>
<proteinExistence type="predicted"/>
<keyword evidence="1" id="KW-0472">Membrane</keyword>
<accession>A0A166QR21</accession>
<keyword evidence="1" id="KW-1133">Transmembrane helix</keyword>
<evidence type="ECO:0000256" key="1">
    <source>
        <dbReference type="SAM" id="Phobius"/>
    </source>
</evidence>
<evidence type="ECO:0000313" key="3">
    <source>
        <dbReference type="Proteomes" id="UP000076489"/>
    </source>
</evidence>
<feature type="transmembrane region" description="Helical" evidence="1">
    <location>
        <begin position="6"/>
        <end position="26"/>
    </location>
</feature>
<keyword evidence="1" id="KW-0812">Transmembrane</keyword>
<evidence type="ECO:0008006" key="4">
    <source>
        <dbReference type="Google" id="ProtNLM"/>
    </source>
</evidence>
<feature type="transmembrane region" description="Helical" evidence="1">
    <location>
        <begin position="62"/>
        <end position="81"/>
    </location>
</feature>
<reference evidence="3" key="1">
    <citation type="submission" date="2016-03" db="EMBL/GenBank/DDBJ databases">
        <authorList>
            <person name="Ray J."/>
            <person name="Price M."/>
            <person name="Deutschbauer A."/>
        </authorList>
    </citation>
    <scope>NUCLEOTIDE SEQUENCE [LARGE SCALE GENOMIC DNA]</scope>
    <source>
        <strain evidence="3">FW300-N1B4</strain>
    </source>
</reference>
<dbReference type="AlphaFoldDB" id="A0A166QR21"/>
<reference evidence="2 3" key="2">
    <citation type="journal article" date="2018" name="Nature">
        <title>Mutant phenotypes for thousands of bacterial genes of unknown function.</title>
        <authorList>
            <person name="Price M.N."/>
            <person name="Wetmore K.M."/>
            <person name="Waters R.J."/>
            <person name="Callaghan M."/>
            <person name="Ray J."/>
            <person name="Liu H."/>
            <person name="Kuehl J.V."/>
            <person name="Melnyk R.A."/>
            <person name="Lamson J.S."/>
            <person name="Suh Y."/>
            <person name="Carlson H.K."/>
            <person name="Esquivel Z."/>
            <person name="Sadeeshkumar H."/>
            <person name="Chakraborty R."/>
            <person name="Zane G.M."/>
            <person name="Rubin B.E."/>
            <person name="Wall J.D."/>
            <person name="Visel A."/>
            <person name="Bristow J."/>
            <person name="Blow M.J."/>
            <person name="Arkin A.P."/>
            <person name="Deutschbauer A.M."/>
        </authorList>
    </citation>
    <scope>NUCLEOTIDE SEQUENCE [LARGE SCALE GENOMIC DNA]</scope>
    <source>
        <strain evidence="2 3">FW300-N1B4</strain>
    </source>
</reference>
<dbReference type="EMBL" id="LUKJ01000002">
    <property type="protein sequence ID" value="KZN20721.1"/>
    <property type="molecule type" value="Genomic_DNA"/>
</dbReference>
<organism evidence="2 3">
    <name type="scientific">Pseudomonas fluorescens</name>
    <dbReference type="NCBI Taxonomy" id="294"/>
    <lineage>
        <taxon>Bacteria</taxon>
        <taxon>Pseudomonadati</taxon>
        <taxon>Pseudomonadota</taxon>
        <taxon>Gammaproteobacteria</taxon>
        <taxon>Pseudomonadales</taxon>
        <taxon>Pseudomonadaceae</taxon>
        <taxon>Pseudomonas</taxon>
    </lineage>
</organism>